<dbReference type="CDD" id="cd21112">
    <property type="entry name" value="alphaLP-like"/>
    <property type="match status" value="1"/>
</dbReference>
<evidence type="ECO:0000256" key="7">
    <source>
        <dbReference type="ARBA" id="ARBA00023157"/>
    </source>
</evidence>
<dbReference type="Pfam" id="PF02983">
    <property type="entry name" value="Pro_Al_protease"/>
    <property type="match status" value="1"/>
</dbReference>
<reference evidence="12 13" key="1">
    <citation type="submission" date="2013-02" db="EMBL/GenBank/DDBJ databases">
        <title>Draft Genome Sequence of Streptomyces aurantiacus, Which Produces Setomimycin.</title>
        <authorList>
            <person name="Gruening B.A."/>
            <person name="Praeg A."/>
            <person name="Erxleben A."/>
            <person name="Guenther S."/>
            <person name="Mueller M."/>
        </authorList>
    </citation>
    <scope>NUCLEOTIDE SEQUENCE [LARGE SCALE GENOMIC DNA]</scope>
    <source>
        <strain evidence="12 13">JA 4570</strain>
    </source>
</reference>
<dbReference type="InterPro" id="IPR001254">
    <property type="entry name" value="Trypsin_dom"/>
</dbReference>
<keyword evidence="3" id="KW-0732">Signal</keyword>
<dbReference type="PATRIC" id="fig|1286094.4.peg.4759"/>
<evidence type="ECO:0000256" key="3">
    <source>
        <dbReference type="ARBA" id="ARBA00022729"/>
    </source>
</evidence>
<keyword evidence="5" id="KW-0720">Serine protease</keyword>
<feature type="disulfide bond" evidence="9">
    <location>
        <begin position="114"/>
        <end position="135"/>
    </location>
</feature>
<dbReference type="InterPro" id="IPR004236">
    <property type="entry name" value="Pept_S1_alpha_lytic"/>
</dbReference>
<accession>S3ZUR9</accession>
<keyword evidence="13" id="KW-1185">Reference proteome</keyword>
<dbReference type="Proteomes" id="UP000014629">
    <property type="component" value="Unassembled WGS sequence"/>
</dbReference>
<dbReference type="Gene3D" id="2.40.10.10">
    <property type="entry name" value="Trypsin-like serine proteases"/>
    <property type="match status" value="2"/>
</dbReference>
<evidence type="ECO:0000256" key="8">
    <source>
        <dbReference type="PIRSR" id="PIRSR001134-1"/>
    </source>
</evidence>
<dbReference type="PRINTS" id="PR00861">
    <property type="entry name" value="ALYTICPTASE"/>
</dbReference>
<dbReference type="EMBL" id="AOPZ01000256">
    <property type="protein sequence ID" value="EPH42135.1"/>
    <property type="molecule type" value="Genomic_DNA"/>
</dbReference>
<evidence type="ECO:0000256" key="9">
    <source>
        <dbReference type="PIRSR" id="PIRSR001134-2"/>
    </source>
</evidence>
<evidence type="ECO:0000259" key="11">
    <source>
        <dbReference type="Pfam" id="PF02983"/>
    </source>
</evidence>
<evidence type="ECO:0000256" key="1">
    <source>
        <dbReference type="ARBA" id="ARBA00007664"/>
    </source>
</evidence>
<feature type="active site" description="Charge relay system" evidence="8">
    <location>
        <position position="134"/>
    </location>
</feature>
<feature type="domain" description="Peptidase S1A alpha-lytic prodomain" evidence="11">
    <location>
        <begin position="30"/>
        <end position="82"/>
    </location>
</feature>
<keyword evidence="2" id="KW-0645">Protease</keyword>
<evidence type="ECO:0000313" key="12">
    <source>
        <dbReference type="EMBL" id="EPH42135.1"/>
    </source>
</evidence>
<proteinExistence type="inferred from homology"/>
<dbReference type="InterPro" id="IPR001316">
    <property type="entry name" value="Pept_S1A_streptogrisin"/>
</dbReference>
<evidence type="ECO:0000256" key="6">
    <source>
        <dbReference type="ARBA" id="ARBA00023145"/>
    </source>
</evidence>
<evidence type="ECO:0000256" key="4">
    <source>
        <dbReference type="ARBA" id="ARBA00022801"/>
    </source>
</evidence>
<dbReference type="GO" id="GO:0004252">
    <property type="term" value="F:serine-type endopeptidase activity"/>
    <property type="evidence" value="ECO:0007669"/>
    <property type="project" value="InterPro"/>
</dbReference>
<comment type="caution">
    <text evidence="12">The sequence shown here is derived from an EMBL/GenBank/DDBJ whole genome shotgun (WGS) entry which is preliminary data.</text>
</comment>
<evidence type="ECO:0000256" key="5">
    <source>
        <dbReference type="ARBA" id="ARBA00022825"/>
    </source>
</evidence>
<organism evidence="12 13">
    <name type="scientific">Streptomyces aurantiacus JA 4570</name>
    <dbReference type="NCBI Taxonomy" id="1286094"/>
    <lineage>
        <taxon>Bacteria</taxon>
        <taxon>Bacillati</taxon>
        <taxon>Actinomycetota</taxon>
        <taxon>Actinomycetes</taxon>
        <taxon>Kitasatosporales</taxon>
        <taxon>Streptomycetaceae</taxon>
        <taxon>Streptomyces</taxon>
        <taxon>Streptomyces aurantiacus group</taxon>
    </lineage>
</organism>
<dbReference type="InterPro" id="IPR009003">
    <property type="entry name" value="Peptidase_S1_PA"/>
</dbReference>
<dbReference type="AlphaFoldDB" id="S3ZUR9"/>
<evidence type="ECO:0000313" key="13">
    <source>
        <dbReference type="Proteomes" id="UP000014629"/>
    </source>
</evidence>
<dbReference type="GO" id="GO:0005576">
    <property type="term" value="C:extracellular region"/>
    <property type="evidence" value="ECO:0007669"/>
    <property type="project" value="InterPro"/>
</dbReference>
<name>S3ZUR9_9ACTN</name>
<keyword evidence="7 9" id="KW-1015">Disulfide bond</keyword>
<protein>
    <submittedName>
        <fullName evidence="12">Putative Streptogrisin-D</fullName>
    </submittedName>
</protein>
<evidence type="ECO:0000256" key="2">
    <source>
        <dbReference type="ARBA" id="ARBA00022670"/>
    </source>
</evidence>
<dbReference type="InterPro" id="IPR043504">
    <property type="entry name" value="Peptidase_S1_PA_chymotrypsin"/>
</dbReference>
<dbReference type="SUPFAM" id="SSF50494">
    <property type="entry name" value="Trypsin-like serine proteases"/>
    <property type="match status" value="1"/>
</dbReference>
<dbReference type="Pfam" id="PF00089">
    <property type="entry name" value="Trypsin"/>
    <property type="match status" value="1"/>
</dbReference>
<gene>
    <name evidence="12" type="ORF">STRAU_4813</name>
</gene>
<keyword evidence="4" id="KW-0378">Hydrolase</keyword>
<feature type="domain" description="Peptidase S1" evidence="10">
    <location>
        <begin position="128"/>
        <end position="277"/>
    </location>
</feature>
<keyword evidence="6" id="KW-0865">Zymogen</keyword>
<sequence length="288" mass="29769">MAITALVSTAFTFQHAEAAGTGARVADQSTLAELKDARAEFDRRSSTPGTSWVISPAAGKLVVTADRTVRGAELRELKAVVEDLGDKARLTYTKGEFKRHIAGGDGVYDASGYCSLGFNVVDQDGNPYFLTAGHCTNESADWSETEGGPPIGTTADSSYPGDDYGIVEYTADVPHPSAVNLYNGTTRPISDAADPYIGQYVHRSGATTGLHDGQVTNLDAAVDYGDGPVYGLIETDVCAEPGDSGGSLFAGETALGLTSGGTGDCASGGTTYFQPVTEPLAVYGVSIG</sequence>
<dbReference type="GO" id="GO:0006508">
    <property type="term" value="P:proteolysis"/>
    <property type="evidence" value="ECO:0007669"/>
    <property type="project" value="UniProtKB-KW"/>
</dbReference>
<dbReference type="PIRSF" id="PIRSF001134">
    <property type="entry name" value="Streptogrisin"/>
    <property type="match status" value="1"/>
</dbReference>
<comment type="similarity">
    <text evidence="1">Belongs to the peptidase S1 family.</text>
</comment>
<feature type="active site" description="Charge relay system" evidence="8">
    <location>
        <position position="244"/>
    </location>
</feature>
<feature type="active site" description="Charge relay system" evidence="8">
    <location>
        <position position="163"/>
    </location>
</feature>
<evidence type="ECO:0000259" key="10">
    <source>
        <dbReference type="Pfam" id="PF00089"/>
    </source>
</evidence>
<feature type="disulfide bond" evidence="9">
    <location>
        <begin position="238"/>
        <end position="265"/>
    </location>
</feature>